<evidence type="ECO:0000313" key="1">
    <source>
        <dbReference type="EMBL" id="TQE01764.1"/>
    </source>
</evidence>
<proteinExistence type="predicted"/>
<reference evidence="1 2" key="1">
    <citation type="journal article" date="2019" name="G3 (Bethesda)">
        <title>Sequencing of a Wild Apple (Malus baccata) Genome Unravels the Differences Between Cultivated and Wild Apple Species Regarding Disease Resistance and Cold Tolerance.</title>
        <authorList>
            <person name="Chen X."/>
        </authorList>
    </citation>
    <scope>NUCLEOTIDE SEQUENCE [LARGE SCALE GENOMIC DNA]</scope>
    <source>
        <strain evidence="2">cv. Shandingzi</strain>
        <tissue evidence="1">Leaves</tissue>
    </source>
</reference>
<comment type="caution">
    <text evidence="1">The sequence shown here is derived from an EMBL/GenBank/DDBJ whole genome shotgun (WGS) entry which is preliminary data.</text>
</comment>
<evidence type="ECO:0000313" key="2">
    <source>
        <dbReference type="Proteomes" id="UP000315295"/>
    </source>
</evidence>
<organism evidence="1 2">
    <name type="scientific">Malus baccata</name>
    <name type="common">Siberian crab apple</name>
    <name type="synonym">Pyrus baccata</name>
    <dbReference type="NCBI Taxonomy" id="106549"/>
    <lineage>
        <taxon>Eukaryota</taxon>
        <taxon>Viridiplantae</taxon>
        <taxon>Streptophyta</taxon>
        <taxon>Embryophyta</taxon>
        <taxon>Tracheophyta</taxon>
        <taxon>Spermatophyta</taxon>
        <taxon>Magnoliopsida</taxon>
        <taxon>eudicotyledons</taxon>
        <taxon>Gunneridae</taxon>
        <taxon>Pentapetalae</taxon>
        <taxon>rosids</taxon>
        <taxon>fabids</taxon>
        <taxon>Rosales</taxon>
        <taxon>Rosaceae</taxon>
        <taxon>Amygdaloideae</taxon>
        <taxon>Maleae</taxon>
        <taxon>Malus</taxon>
    </lineage>
</organism>
<keyword evidence="2" id="KW-1185">Reference proteome</keyword>
<accession>A0A540MSJ6</accession>
<sequence length="117" mass="12398">MGSGSATEYKNFLSNCRSFCNSGVMVGAGKATGAFELADVGTPTLQLHFLRSAAIICLVESSVSTRNTRMFIVGSSSFSHHIVLTEESHSLPSFFSTFALSFVSTSSLLIPTSPIPL</sequence>
<dbReference type="EMBL" id="VIEB01000188">
    <property type="protein sequence ID" value="TQE01764.1"/>
    <property type="molecule type" value="Genomic_DNA"/>
</dbReference>
<protein>
    <submittedName>
        <fullName evidence="1">Uncharacterized protein</fullName>
    </submittedName>
</protein>
<gene>
    <name evidence="1" type="ORF">C1H46_012564</name>
</gene>
<dbReference type="Proteomes" id="UP000315295">
    <property type="component" value="Unassembled WGS sequence"/>
</dbReference>
<dbReference type="AlphaFoldDB" id="A0A540MSJ6"/>
<name>A0A540MSJ6_MALBA</name>